<proteinExistence type="predicted"/>
<dbReference type="KEGG" id="teq:TEQUI_1602"/>
<dbReference type="InterPro" id="IPR021284">
    <property type="entry name" value="DUF2750"/>
</dbReference>
<gene>
    <name evidence="1" type="ordered locus">TEQUI_1602</name>
</gene>
<evidence type="ECO:0000313" key="2">
    <source>
        <dbReference type="Proteomes" id="UP000007472"/>
    </source>
</evidence>
<dbReference type="EMBL" id="CP002456">
    <property type="protein sequence ID" value="ADU92514.1"/>
    <property type="molecule type" value="Genomic_DNA"/>
</dbReference>
<evidence type="ECO:0000313" key="1">
    <source>
        <dbReference type="EMBL" id="ADU92514.1"/>
    </source>
</evidence>
<name>A0A654KJH8_TAYEM</name>
<protein>
    <recommendedName>
        <fullName evidence="3">DUF2750 domain-containing protein</fullName>
    </recommendedName>
</protein>
<dbReference type="Pfam" id="PF11042">
    <property type="entry name" value="DUF2750"/>
    <property type="match status" value="1"/>
</dbReference>
<evidence type="ECO:0008006" key="3">
    <source>
        <dbReference type="Google" id="ProtNLM"/>
    </source>
</evidence>
<sequence length="159" mass="17801">MIKNTAFIDESYELFLSEVVEGGKAYALIGETGSALVPSNHYSDFEDCECPVLCLWSSELRARACKKAEWSGYKLKEIPLNELLASWCLGMNQDGVIAGLNLDSNLFGKEMPPLELAMDILNQIVKSGNSNDIVAFLDIEDFKNELMEISESENFYKKQ</sequence>
<dbReference type="AlphaFoldDB" id="A0A654KJH8"/>
<organism evidence="1 2">
    <name type="scientific">Taylorella equigenitalis (strain MCE9)</name>
    <dbReference type="NCBI Taxonomy" id="937774"/>
    <lineage>
        <taxon>Bacteria</taxon>
        <taxon>Pseudomonadati</taxon>
        <taxon>Pseudomonadota</taxon>
        <taxon>Betaproteobacteria</taxon>
        <taxon>Burkholderiales</taxon>
        <taxon>Alcaligenaceae</taxon>
        <taxon>Taylorella</taxon>
    </lineage>
</organism>
<reference evidence="1 2" key="1">
    <citation type="journal article" date="2011" name="J. Bacteriol.">
        <title>Genome sequence of Taylorella equigenitalis MCE9, the causative agent of contagious equine metritis.</title>
        <authorList>
            <person name="Hebert L."/>
            <person name="Moumen B."/>
            <person name="Duquesne F."/>
            <person name="Breuil M.F."/>
            <person name="Laugier C."/>
            <person name="Batto J.M."/>
            <person name="Renault P."/>
            <person name="Petry S."/>
        </authorList>
    </citation>
    <scope>NUCLEOTIDE SEQUENCE [LARGE SCALE GENOMIC DNA]</scope>
    <source>
        <strain evidence="1 2">MCE9</strain>
    </source>
</reference>
<accession>A0A654KJH8</accession>
<dbReference type="Proteomes" id="UP000007472">
    <property type="component" value="Chromosome"/>
</dbReference>